<dbReference type="Gene3D" id="3.40.30.10">
    <property type="entry name" value="Glutaredoxin"/>
    <property type="match status" value="1"/>
</dbReference>
<comment type="caution">
    <text evidence="1">The sequence shown here is derived from an EMBL/GenBank/DDBJ whole genome shotgun (WGS) entry which is preliminary data.</text>
</comment>
<evidence type="ECO:0000313" key="2">
    <source>
        <dbReference type="Proteomes" id="UP000400924"/>
    </source>
</evidence>
<name>A0A5N8XHR0_9ACTN</name>
<evidence type="ECO:0000313" key="1">
    <source>
        <dbReference type="EMBL" id="MPY58774.1"/>
    </source>
</evidence>
<keyword evidence="2" id="KW-1185">Reference proteome</keyword>
<gene>
    <name evidence="1" type="ORF">FNH08_16855</name>
</gene>
<accession>A0A5N8XHR0</accession>
<dbReference type="AlphaFoldDB" id="A0A5N8XHR0"/>
<dbReference type="Proteomes" id="UP000400924">
    <property type="component" value="Unassembled WGS sequence"/>
</dbReference>
<dbReference type="RefSeq" id="WP_152772303.1">
    <property type="nucleotide sequence ID" value="NZ_VJZC01000101.1"/>
</dbReference>
<protein>
    <submittedName>
        <fullName evidence="1">Uncharacterized protein</fullName>
    </submittedName>
</protein>
<dbReference type="EMBL" id="VJZC01000101">
    <property type="protein sequence ID" value="MPY58774.1"/>
    <property type="molecule type" value="Genomic_DNA"/>
</dbReference>
<proteinExistence type="predicted"/>
<reference evidence="1 2" key="1">
    <citation type="submission" date="2019-07" db="EMBL/GenBank/DDBJ databases">
        <title>New species of Amycolatopsis and Streptomyces.</title>
        <authorList>
            <person name="Duangmal K."/>
            <person name="Teo W.F.A."/>
            <person name="Lipun K."/>
        </authorList>
    </citation>
    <scope>NUCLEOTIDE SEQUENCE [LARGE SCALE GENOMIC DNA]</scope>
    <source>
        <strain evidence="1 2">NBRC 106415</strain>
    </source>
</reference>
<organism evidence="1 2">
    <name type="scientific">Streptomyces spongiae</name>
    <dbReference type="NCBI Taxonomy" id="565072"/>
    <lineage>
        <taxon>Bacteria</taxon>
        <taxon>Bacillati</taxon>
        <taxon>Actinomycetota</taxon>
        <taxon>Actinomycetes</taxon>
        <taxon>Kitasatosporales</taxon>
        <taxon>Streptomycetaceae</taxon>
        <taxon>Streptomyces</taxon>
    </lineage>
</organism>
<sequence>MPDSVCARLRRRGEGLAALRDQPGINDREAAEAVRRAWFVDGGGPSDAEVYQDVADELGPHSDAVTAAYACPTGRVKDHADFRELRTLARRLPIQPHHDLTSLGEPP</sequence>
<dbReference type="OrthoDB" id="9813770at2"/>